<dbReference type="Proteomes" id="UP000825051">
    <property type="component" value="Chromosome"/>
</dbReference>
<dbReference type="EMBL" id="CP080507">
    <property type="protein sequence ID" value="QYM77936.1"/>
    <property type="molecule type" value="Genomic_DNA"/>
</dbReference>
<feature type="region of interest" description="Disordered" evidence="1">
    <location>
        <begin position="467"/>
        <end position="510"/>
    </location>
</feature>
<feature type="compositionally biased region" description="Low complexity" evidence="1">
    <location>
        <begin position="69"/>
        <end position="85"/>
    </location>
</feature>
<feature type="region of interest" description="Disordered" evidence="1">
    <location>
        <begin position="1"/>
        <end position="129"/>
    </location>
</feature>
<dbReference type="RefSeq" id="WP_220161040.1">
    <property type="nucleotide sequence ID" value="NZ_CP080507.1"/>
</dbReference>
<feature type="compositionally biased region" description="Basic and acidic residues" evidence="1">
    <location>
        <begin position="40"/>
        <end position="63"/>
    </location>
</feature>
<gene>
    <name evidence="2" type="ORF">K0B96_11500</name>
</gene>
<sequence>MDDQAPQQNPPADFNKIDLTQLQGFSFGTQWTQDKSGAGSDRRSGDRPGREDRGDRAGPDRRDRRAFRRPAPGADAGPAPANAPARDGREFRGAPGGGDRRPRREGGEFRGGPRRDFGGPGRGDQFQRGPYESPFFSAVFYPEDTSFANLAKTIRSSCRTIELFEIAKTVIGKADRFIVVLARKPNPDARASDSPAAEGAAPKGHPIYVSVPDGLPFESEEAAIAHVLATHRDQFFDTAEVEVDPPKGNFQVVNRCGVTGALLGPPNYHRYNQIVQQHFATNISRMSPEAFRSRIESVREPELIQQWLEGMKKTTRYTWKLTPPAEGESAPAFDSLEEARYYLLTNARDKVVRATDQARFHGKIVETLPPGEIRSAVEGAIERQRRFPLDTANALRGRLRREGFTIFKKGSKGISYVCAVKRKFRTPDQTFSDSLGALIAFVEAHPMVRASELPVKFLGLKLPSAPKPAAAAAPTESPAAAETAAPNASPEAPAVAPAAEATPPPAAPELTVEQREKIARLNGDLRWLVTEGYVTEFIDGRLFAAPPMVEARKKEIEGDDHDPENFPEAPVEAAPAPAAAPTAESPAPSTDSSTNAPAVEAAPIADAPAEPTPSPAAEQPASPAAEITPAAAENTSAPAERPSEPPRAAAE</sequence>
<feature type="region of interest" description="Disordered" evidence="1">
    <location>
        <begin position="555"/>
        <end position="651"/>
    </location>
</feature>
<evidence type="ECO:0000313" key="2">
    <source>
        <dbReference type="EMBL" id="QYM77936.1"/>
    </source>
</evidence>
<evidence type="ECO:0000256" key="1">
    <source>
        <dbReference type="SAM" id="MobiDB-lite"/>
    </source>
</evidence>
<accession>A0A8F9XK82</accession>
<organism evidence="2 3">
    <name type="scientific">Horticoccus luteus</name>
    <dbReference type="NCBI Taxonomy" id="2862869"/>
    <lineage>
        <taxon>Bacteria</taxon>
        <taxon>Pseudomonadati</taxon>
        <taxon>Verrucomicrobiota</taxon>
        <taxon>Opitutia</taxon>
        <taxon>Opitutales</taxon>
        <taxon>Opitutaceae</taxon>
        <taxon>Horticoccus</taxon>
    </lineage>
</organism>
<feature type="compositionally biased region" description="Polar residues" evidence="1">
    <location>
        <begin position="18"/>
        <end position="35"/>
    </location>
</feature>
<evidence type="ECO:0000313" key="3">
    <source>
        <dbReference type="Proteomes" id="UP000825051"/>
    </source>
</evidence>
<feature type="compositionally biased region" description="Low complexity" evidence="1">
    <location>
        <begin position="467"/>
        <end position="501"/>
    </location>
</feature>
<keyword evidence="3" id="KW-1185">Reference proteome</keyword>
<dbReference type="AlphaFoldDB" id="A0A8F9XK82"/>
<feature type="compositionally biased region" description="Low complexity" evidence="1">
    <location>
        <begin position="567"/>
        <end position="651"/>
    </location>
</feature>
<protein>
    <submittedName>
        <fullName evidence="2">Uncharacterized protein</fullName>
    </submittedName>
</protein>
<reference evidence="2" key="1">
    <citation type="submission" date="2021-08" db="EMBL/GenBank/DDBJ databases">
        <title>Genome of a novel bacterium of the phylum Verrucomicrobia, Oleiharenicola sp. KSB-15.</title>
        <authorList>
            <person name="Chung J.-H."/>
            <person name="Ahn J.-H."/>
            <person name="Yoon Y."/>
            <person name="Kim D.-Y."/>
            <person name="An S.-H."/>
            <person name="Park I."/>
            <person name="Yeon J."/>
        </authorList>
    </citation>
    <scope>NUCLEOTIDE SEQUENCE</scope>
    <source>
        <strain evidence="2">KSB-15</strain>
    </source>
</reference>
<feature type="compositionally biased region" description="Basic and acidic residues" evidence="1">
    <location>
        <begin position="86"/>
        <end position="117"/>
    </location>
</feature>
<name>A0A8F9XK82_9BACT</name>
<proteinExistence type="predicted"/>
<dbReference type="KEGG" id="ole:K0B96_11500"/>